<dbReference type="InterPro" id="IPR032710">
    <property type="entry name" value="NTF2-like_dom_sf"/>
</dbReference>
<comment type="caution">
    <text evidence="2">The sequence shown here is derived from an EMBL/GenBank/DDBJ whole genome shotgun (WGS) entry which is preliminary data.</text>
</comment>
<dbReference type="Pfam" id="PF13577">
    <property type="entry name" value="SnoaL_4"/>
    <property type="match status" value="1"/>
</dbReference>
<accession>A0A917L3C6</accession>
<evidence type="ECO:0000259" key="1">
    <source>
        <dbReference type="Pfam" id="PF13577"/>
    </source>
</evidence>
<reference evidence="2" key="1">
    <citation type="journal article" date="2014" name="Int. J. Syst. Evol. Microbiol.">
        <title>Complete genome sequence of Corynebacterium casei LMG S-19264T (=DSM 44701T), isolated from a smear-ripened cheese.</title>
        <authorList>
            <consortium name="US DOE Joint Genome Institute (JGI-PGF)"/>
            <person name="Walter F."/>
            <person name="Albersmeier A."/>
            <person name="Kalinowski J."/>
            <person name="Ruckert C."/>
        </authorList>
    </citation>
    <scope>NUCLEOTIDE SEQUENCE</scope>
    <source>
        <strain evidence="2">JCM 3086</strain>
    </source>
</reference>
<gene>
    <name evidence="2" type="ORF">GCM10010121_059880</name>
</gene>
<dbReference type="AlphaFoldDB" id="A0A917L3C6"/>
<keyword evidence="3" id="KW-1185">Reference proteome</keyword>
<dbReference type="Proteomes" id="UP000657574">
    <property type="component" value="Unassembled WGS sequence"/>
</dbReference>
<name>A0A917L3C6_9ACTN</name>
<evidence type="ECO:0000313" key="2">
    <source>
        <dbReference type="EMBL" id="GGJ40826.1"/>
    </source>
</evidence>
<protein>
    <recommendedName>
        <fullName evidence="1">SnoaL-like domain-containing protein</fullName>
    </recommendedName>
</protein>
<dbReference type="EMBL" id="BMQA01000025">
    <property type="protein sequence ID" value="GGJ40826.1"/>
    <property type="molecule type" value="Genomic_DNA"/>
</dbReference>
<evidence type="ECO:0000313" key="3">
    <source>
        <dbReference type="Proteomes" id="UP000657574"/>
    </source>
</evidence>
<organism evidence="2 3">
    <name type="scientific">Streptomyces brasiliensis</name>
    <dbReference type="NCBI Taxonomy" id="1954"/>
    <lineage>
        <taxon>Bacteria</taxon>
        <taxon>Bacillati</taxon>
        <taxon>Actinomycetota</taxon>
        <taxon>Actinomycetes</taxon>
        <taxon>Kitasatosporales</taxon>
        <taxon>Streptomycetaceae</taxon>
        <taxon>Streptomyces</taxon>
    </lineage>
</organism>
<sequence>MAPALPAPGDRSTQEVADRLAIHELYARYAQAADLADGAAYADCFTEDGWTDISSFGHTAESFQARGLDILDETGKVRGRARLRAIATKASGAPLYHHLTVNVLVTSYDGDRATGAAYFVVLSPDGRVHQFGRYEDVIVRDTDGQWRFAERRDLAAYNSGTTLPQG</sequence>
<feature type="domain" description="SnoaL-like" evidence="1">
    <location>
        <begin position="14"/>
        <end position="152"/>
    </location>
</feature>
<proteinExistence type="predicted"/>
<dbReference type="RefSeq" id="WP_189314390.1">
    <property type="nucleotide sequence ID" value="NZ_BMQA01000025.1"/>
</dbReference>
<dbReference type="Gene3D" id="3.10.450.50">
    <property type="match status" value="1"/>
</dbReference>
<dbReference type="InterPro" id="IPR037401">
    <property type="entry name" value="SnoaL-like"/>
</dbReference>
<reference evidence="2" key="2">
    <citation type="submission" date="2020-09" db="EMBL/GenBank/DDBJ databases">
        <authorList>
            <person name="Sun Q."/>
            <person name="Ohkuma M."/>
        </authorList>
    </citation>
    <scope>NUCLEOTIDE SEQUENCE</scope>
    <source>
        <strain evidence="2">JCM 3086</strain>
    </source>
</reference>
<dbReference type="SUPFAM" id="SSF54427">
    <property type="entry name" value="NTF2-like"/>
    <property type="match status" value="1"/>
</dbReference>